<dbReference type="Proteomes" id="UP000030655">
    <property type="component" value="Unassembled WGS sequence"/>
</dbReference>
<protein>
    <submittedName>
        <fullName evidence="2">Uncharacterized protein</fullName>
    </submittedName>
</protein>
<feature type="transmembrane region" description="Helical" evidence="1">
    <location>
        <begin position="79"/>
        <end position="100"/>
    </location>
</feature>
<evidence type="ECO:0000313" key="2">
    <source>
        <dbReference type="EMBL" id="KCZ81239.1"/>
    </source>
</evidence>
<reference evidence="2 3" key="2">
    <citation type="submission" date="2014-03" db="EMBL/GenBank/DDBJ databases">
        <title>The Genome Sequence of Anncaliia algerae insect isolate PRA339.</title>
        <authorList>
            <consortium name="The Broad Institute Genome Sequencing Platform"/>
            <consortium name="The Broad Institute Genome Sequencing Center for Infectious Disease"/>
            <person name="Cuomo C."/>
            <person name="Becnel J."/>
            <person name="Sanscrainte N."/>
            <person name="Walker B."/>
            <person name="Young S.K."/>
            <person name="Zeng Q."/>
            <person name="Gargeya S."/>
            <person name="Fitzgerald M."/>
            <person name="Haas B."/>
            <person name="Abouelleil A."/>
            <person name="Alvarado L."/>
            <person name="Arachchi H.M."/>
            <person name="Berlin A.M."/>
            <person name="Chapman S.B."/>
            <person name="Dewar J."/>
            <person name="Goldberg J."/>
            <person name="Griggs A."/>
            <person name="Gujja S."/>
            <person name="Hansen M."/>
            <person name="Howarth C."/>
            <person name="Imamovic A."/>
            <person name="Larimer J."/>
            <person name="McCowan C."/>
            <person name="Murphy C."/>
            <person name="Neiman D."/>
            <person name="Pearson M."/>
            <person name="Priest M."/>
            <person name="Roberts A."/>
            <person name="Saif S."/>
            <person name="Shea T."/>
            <person name="Sisk P."/>
            <person name="Sykes S."/>
            <person name="Wortman J."/>
            <person name="Nusbaum C."/>
            <person name="Birren B."/>
        </authorList>
    </citation>
    <scope>NUCLEOTIDE SEQUENCE [LARGE SCALE GENOMIC DNA]</scope>
    <source>
        <strain evidence="2 3">PRA339</strain>
    </source>
</reference>
<evidence type="ECO:0000256" key="1">
    <source>
        <dbReference type="SAM" id="Phobius"/>
    </source>
</evidence>
<dbReference type="EMBL" id="KK365146">
    <property type="protein sequence ID" value="KCZ81239.1"/>
    <property type="molecule type" value="Genomic_DNA"/>
</dbReference>
<dbReference type="AlphaFoldDB" id="A0A059F2L4"/>
<proteinExistence type="predicted"/>
<dbReference type="OrthoDB" id="2192122at2759"/>
<keyword evidence="3" id="KW-1185">Reference proteome</keyword>
<keyword evidence="1" id="KW-0472">Membrane</keyword>
<dbReference type="HOGENOM" id="CLU_2235936_0_0_1"/>
<organism evidence="2 3">
    <name type="scientific">Anncaliia algerae PRA339</name>
    <dbReference type="NCBI Taxonomy" id="1288291"/>
    <lineage>
        <taxon>Eukaryota</taxon>
        <taxon>Fungi</taxon>
        <taxon>Fungi incertae sedis</taxon>
        <taxon>Microsporidia</taxon>
        <taxon>Tubulinosematoidea</taxon>
        <taxon>Tubulinosematidae</taxon>
        <taxon>Anncaliia</taxon>
    </lineage>
</organism>
<sequence>MLQMLIGLKISFILKNKVGMINNEETKNISKIADLEAKSILSELNIQEEKLVEIQRISGEGKGLLFLNQKLIDSAKKGIGSKIIVCSVILTFITFSGLFIKIKYY</sequence>
<reference evidence="3" key="1">
    <citation type="submission" date="2013-02" db="EMBL/GenBank/DDBJ databases">
        <authorList>
            <consortium name="The Broad Institute Genome Sequencing Platform"/>
            <person name="Cuomo C."/>
            <person name="Becnel J."/>
            <person name="Sanscrainte N."/>
            <person name="Walker B."/>
            <person name="Young S.K."/>
            <person name="Zeng Q."/>
            <person name="Gargeya S."/>
            <person name="Fitzgerald M."/>
            <person name="Haas B."/>
            <person name="Abouelleil A."/>
            <person name="Alvarado L."/>
            <person name="Arachchi H.M."/>
            <person name="Berlin A.M."/>
            <person name="Chapman S.B."/>
            <person name="Dewar J."/>
            <person name="Goldberg J."/>
            <person name="Griggs A."/>
            <person name="Gujja S."/>
            <person name="Hansen M."/>
            <person name="Howarth C."/>
            <person name="Imamovic A."/>
            <person name="Larimer J."/>
            <person name="McCowan C."/>
            <person name="Murphy C."/>
            <person name="Neiman D."/>
            <person name="Pearson M."/>
            <person name="Priest M."/>
            <person name="Roberts A."/>
            <person name="Saif S."/>
            <person name="Shea T."/>
            <person name="Sisk P."/>
            <person name="Sykes S."/>
            <person name="Wortman J."/>
            <person name="Nusbaum C."/>
            <person name="Birren B."/>
        </authorList>
    </citation>
    <scope>NUCLEOTIDE SEQUENCE [LARGE SCALE GENOMIC DNA]</scope>
    <source>
        <strain evidence="3">PRA339</strain>
    </source>
</reference>
<keyword evidence="1" id="KW-1133">Transmembrane helix</keyword>
<evidence type="ECO:0000313" key="3">
    <source>
        <dbReference type="Proteomes" id="UP000030655"/>
    </source>
</evidence>
<dbReference type="VEuPathDB" id="MicrosporidiaDB:H312_01316"/>
<gene>
    <name evidence="2" type="ORF">H312_01316</name>
</gene>
<name>A0A059F2L4_9MICR</name>
<accession>A0A059F2L4</accession>
<keyword evidence="1" id="KW-0812">Transmembrane</keyword>